<dbReference type="InterPro" id="IPR006860">
    <property type="entry name" value="FecR"/>
</dbReference>
<accession>A0A2T0S5C9</accession>
<organism evidence="4 5">
    <name type="scientific">Spirosoma oryzae</name>
    <dbReference type="NCBI Taxonomy" id="1469603"/>
    <lineage>
        <taxon>Bacteria</taxon>
        <taxon>Pseudomonadati</taxon>
        <taxon>Bacteroidota</taxon>
        <taxon>Cytophagia</taxon>
        <taxon>Cytophagales</taxon>
        <taxon>Cytophagaceae</taxon>
        <taxon>Spirosoma</taxon>
    </lineage>
</organism>
<feature type="domain" description="FecR protein" evidence="2">
    <location>
        <begin position="146"/>
        <end position="236"/>
    </location>
</feature>
<dbReference type="Pfam" id="PF04773">
    <property type="entry name" value="FecR"/>
    <property type="match status" value="1"/>
</dbReference>
<keyword evidence="1" id="KW-1133">Transmembrane helix</keyword>
<feature type="transmembrane region" description="Helical" evidence="1">
    <location>
        <begin position="105"/>
        <end position="123"/>
    </location>
</feature>
<dbReference type="Gene3D" id="3.55.50.30">
    <property type="match status" value="1"/>
</dbReference>
<dbReference type="InterPro" id="IPR032508">
    <property type="entry name" value="FecR_C"/>
</dbReference>
<protein>
    <submittedName>
        <fullName evidence="4">FecR family protein</fullName>
    </submittedName>
</protein>
<evidence type="ECO:0000256" key="1">
    <source>
        <dbReference type="SAM" id="Phobius"/>
    </source>
</evidence>
<dbReference type="GO" id="GO:0016989">
    <property type="term" value="F:sigma factor antagonist activity"/>
    <property type="evidence" value="ECO:0007669"/>
    <property type="project" value="TreeGrafter"/>
</dbReference>
<proteinExistence type="predicted"/>
<evidence type="ECO:0000313" key="5">
    <source>
        <dbReference type="Proteomes" id="UP000238375"/>
    </source>
</evidence>
<keyword evidence="1" id="KW-0472">Membrane</keyword>
<reference evidence="4 5" key="1">
    <citation type="submission" date="2018-03" db="EMBL/GenBank/DDBJ databases">
        <title>Genomic Encyclopedia of Archaeal and Bacterial Type Strains, Phase II (KMG-II): from individual species to whole genera.</title>
        <authorList>
            <person name="Goeker M."/>
        </authorList>
    </citation>
    <scope>NUCLEOTIDE SEQUENCE [LARGE SCALE GENOMIC DNA]</scope>
    <source>
        <strain evidence="4 5">DSM 28354</strain>
    </source>
</reference>
<name>A0A2T0S5C9_9BACT</name>
<dbReference type="AlphaFoldDB" id="A0A2T0S5C9"/>
<keyword evidence="5" id="KW-1185">Reference proteome</keyword>
<evidence type="ECO:0000313" key="4">
    <source>
        <dbReference type="EMBL" id="PRY28641.1"/>
    </source>
</evidence>
<keyword evidence="1" id="KW-0812">Transmembrane</keyword>
<gene>
    <name evidence="4" type="ORF">CLV58_12858</name>
</gene>
<dbReference type="Proteomes" id="UP000238375">
    <property type="component" value="Unassembled WGS sequence"/>
</dbReference>
<evidence type="ECO:0000259" key="2">
    <source>
        <dbReference type="Pfam" id="PF04773"/>
    </source>
</evidence>
<feature type="domain" description="Protein FecR C-terminal" evidence="3">
    <location>
        <begin position="295"/>
        <end position="362"/>
    </location>
</feature>
<evidence type="ECO:0000259" key="3">
    <source>
        <dbReference type="Pfam" id="PF16344"/>
    </source>
</evidence>
<dbReference type="EMBL" id="PVTE01000028">
    <property type="protein sequence ID" value="PRY28641.1"/>
    <property type="molecule type" value="Genomic_DNA"/>
</dbReference>
<dbReference type="RefSeq" id="WP_106140275.1">
    <property type="nucleotide sequence ID" value="NZ_PVTE01000028.1"/>
</dbReference>
<dbReference type="Gene3D" id="2.60.120.1440">
    <property type="match status" value="1"/>
</dbReference>
<dbReference type="OrthoDB" id="927016at2"/>
<dbReference type="PIRSF" id="PIRSF018266">
    <property type="entry name" value="FecR"/>
    <property type="match status" value="1"/>
</dbReference>
<dbReference type="PANTHER" id="PTHR30273">
    <property type="entry name" value="PERIPLASMIC SIGNAL SENSOR AND SIGMA FACTOR ACTIVATOR FECR-RELATED"/>
    <property type="match status" value="1"/>
</dbReference>
<dbReference type="InterPro" id="IPR012373">
    <property type="entry name" value="Ferrdict_sens_TM"/>
</dbReference>
<sequence length="368" mass="41229">MYPAYDTFTVTDFLLDDAFVDHQLAPTDQSNQFWTEWLAAHPHRRAIWQQAEQLVRAIEQGLYDYAHTQLSDDTVQHLLSRIRQTNAYSTPVPEPIVRPLRRARWLAAASVALLLGAGLWWFTRPVSIYNEQLATLDTAFTEYANTAGVTQKITLPDQSTVVLAPDSRVSYPRTFGQKNRTIYLTGEATFAVTKNADKPFLVYANELVTKVLGTRFLVRAYTGESSVHVQVQSGQVAVYRDKVVGTTNKQHGVLLMPNQQVVFNRQSDQFIKQLVDLPQVVVRPPSRERSAAPAFTYSDTPIPQVIQDLQDAYGIDIRYNKEALSNCQLTASLQNEPFASKLRIICATVGATYDMVDGQIVINGGSCL</sequence>
<dbReference type="PANTHER" id="PTHR30273:SF2">
    <property type="entry name" value="PROTEIN FECR"/>
    <property type="match status" value="1"/>
</dbReference>
<dbReference type="Pfam" id="PF16344">
    <property type="entry name" value="FecR_C"/>
    <property type="match status" value="1"/>
</dbReference>
<comment type="caution">
    <text evidence="4">The sequence shown here is derived from an EMBL/GenBank/DDBJ whole genome shotgun (WGS) entry which is preliminary data.</text>
</comment>